<evidence type="ECO:0000259" key="5">
    <source>
        <dbReference type="PROSITE" id="PS50853"/>
    </source>
</evidence>
<dbReference type="Gene3D" id="2.130.10.130">
    <property type="entry name" value="Integrin alpha, N-terminal"/>
    <property type="match status" value="6"/>
</dbReference>
<dbReference type="InterPro" id="IPR011043">
    <property type="entry name" value="Gal_Oxase/kelch_b-propeller"/>
</dbReference>
<feature type="compositionally biased region" description="Polar residues" evidence="4">
    <location>
        <begin position="2415"/>
        <end position="2431"/>
    </location>
</feature>
<sequence>MALKLEVTFDVGVKIVGDADNYTPIKDQIVIVCEPFTSGTYNSETIPIFTNESNQPVVNGNNTYHATYTIQNTVFTNVFVFNPTHVEEVNGKLKCTVPQDMHEVIRFIKKYNYFYEHVDGGQELKRKDTPSEISNSTKKSSSIVKNPVVGDEDGDGFIETNDEFVFEIQSGSISKRGDKITYNFTSTRELTIYKEVNGNYVFNGTGNTSMAEIDLASQDVSTLLNYAFSDDNLYYETEASGATQNFALDSGIDIQQNNKKIVLQVNPAGGKLVQTSSATTTELKEPIVGTGNIVATDQFKLLLEIAEDFTFTNNIKNPIIKARIDPSDAKDGYIVLDLYESSDANAPLIENLTAYNTVDDGTLRHGTTTTTDTTDHPVASSFNISSTNSYTTLGNFDFKFKESSNKKITVNGVANPHLIVDQRPNDRDVIKLRLDRFPRHGVDYVIYYTHKLNKTSGIFNDDGHAVISDGATPLDIANSLQEVTATVGKLKVHYPPSVPGNFAGNSPDFNEYSEYTAYYYVDITFQRAGTNGNVDITAKYNDNYEYQYESGHNIHHGLIIDSGAADGNINEDITRTRIGNINSATGDFTPVDLRSNSNQTGKVLRIEVPIAVTGASASNRYPYELGNSPGLTKYNLADPNNTPSIHLIDREELDENDASITDQNNNPDPQYYYINVMDSLGNVVSPIANSTNPENLIKDDDWGKDSDEKTPSVASIEYKVSWDANGNQGQGAWVKELVLTHNQDLQGAGVASSLALIDDEFPAWALDSAALDSGDNSVLTVSINDNYNTLLTSEVAAGNITLAYAKPTEDPQNILTNWLGFEIEEYSGDNYEDAKTVTLPTGNGNTNPEPPVVQSLSLSVGSINDTTDEAGTNPSFKIPLTWTISGSTNGITYDVEQSTDGGIHWTNADTLNENNADTASTTGATVSGLSYNTAYTFRVKVTTYETSVPSTTTLSSQNGPAGELSNVSLSSNISGNDGYPKVVISWDKPDNATQYKIEWDTGQNFDQLSGQTEVEGLSGFNVGETTVSYTFEGENSLLNPNETYYFRPSYSTTSSPGGPYTFGPATQVVGPVTTFPEKIASITVENSNDDNSLAYNELNVSWTKPADDDGDVDYEIQYDTSSQFNSANTVSITASQHIFYGLDASTTYYIRVRSKNESSDNTSQYTAWVPSDNGTSKSTNAMPPDTTPPTLSNFSWKFSSFPNLDTTPAFDIQSDEAGTISATYNNGNGNDDFTISSSTISADSLTTFTLSDSTGSTLAVGTYSNISIIVADDAGNSASMSVSDLVVASSGWSPIGSDIDGEAAWDLGRLVSLSSDGTIVAIGATYNDGVNGTDSGHVRVYENIGGTWTQKGNDIDGEAADDESGHSVALSSDGTIVAIGAIYNDDNGSNSGHVRVYQYSNNSWSQLGSDIDGEATGDYSGWSVSLSSDGSIVAIGAFDNDGNGTTSGHVRVYEYSGGSWSQIGSDIDGEATGDYSGRSVSLSNDGSIVAIGAIGNDGGGNISGHVRVYERNASNTTVAPFGWTQLGADIDGEAADDESGHSVSLSSDGTKLAIGTPFNDGGGTSSGHVRVYEFSNGSWTQIGNDIDGEANYDGSGMSVSLSSDGSIVAIGAVESFSGSDSGRVRVYEFSNGSWTQKGVDIDGEATGDESGYSVSLSDDGTIVAIGARLNDGGGTNSGHVRVYEFITTIPTMTITAANSSGTAIANGSTTNDSPIVLTFTSSESTTDFEEGDITITNGSITNFAGSGTSYTATFTPTAGSQSGLACTIDVAASTFTDADGNDNTAATQFNWTYDNTVPAPLTTGLVPVTGDQVIIEFTEELFLGTGVAFGDLNFSNSGFAVNVSGSGSGGSSNQSIAKDTTNPKKIIISGPTIYTDDSPVTVEYTSTATGAYRLRDAAGNLLAYFGHTTITIANNTFGWTPLGSDIDGEAAGDWSGYSVALSSDGTKLAIGANLNDGNGTDSGHVRVYEYSSGSWGQLGADIDGEASVDQAGCSVSLSNDGSIVAIGARVNNGNGSNSGHVRVYENSSGSWVQLGTDINGEASGDYLGWSVALSDDGTKLAIGAVYNDDNGADSGHVRVYEYSGGSWSQLGADIDGEATNDYSAWSVSLSSDGTIVAIGAIKNDGGGTDSGHVRVYEYSGGSWSQLGADIDGEAANDYSGWSVALSSDGTIVAIGAPYNDGGGSNSGHVRVYQYSNSSWSQLGSDIDGGENDYSGHSVSLSSDGTKLAIGAIYSNSGHVRVYEYSSGSWTQKGVDIDGEAAGDQSGQSVALSSDGTIVAIGARMNDGGGSNSGHVRVYEFLDAILFSQGSVPATGDKITLEFDEELELGGSVTTITGFSVSLYGAGSGSLSTTVPIAFDPADSSKIVITMQSASIYDPGESNSTTGVEVTYIQPGGNSNLRDAAGNLLGPFTTTTVANGDSSDEITNNSEVSPPDNNPPSYTSGDWYTGGDGSNWTIVDGNNPPLIPAGHYIKYTFTATDDTAVLLLSGTLRAATSTVVSGSNLSFGSESGLTNGYYISVMIPSGNTNNGLLSLEFTLTDGTNDGLANTETSDITLDTTAPAITSGSLAEWWYLDETAEVEEGVEESWAQINSAITLGPNNKIKCLLSVTEQNGLSLKSNSATVKIDGNTMSIPSGDGVTTPIQEIPSGSGTYYVEMLYSIPNTGTTNANGDLTFEFTLEDDAGNELELDSSNIGPGTGQGIPVGGDITIDTTRPAIDSTVTPNIEVLSAGNQVEITFDSDIDSGGIGDDLSLGFDISSNGTSITIDDAALSQTNPKVLILDLASTIYQNITTSLEYTLANGDIKDMYGNALNNVASTDASNNSTQVLDTDPPNLSNFMWKFSSPTNIQTPLQFEIQSDEAGTISATYNNGDDDFTISPTTISANSLTIFTLSNYSALADGTYSNISIIVVDDAENSASMSVSDFVVDTTAPTMTITSSVGASGTSTDTSINLEFTSSEPTNNFEINDITESGGTLSDFITVLKVTVQSVSGSDKYFINDIQQDSLVLESGNTYRFDQSDSTNSGHLIKFSTTSDGTHNSGSAYTVGTTQQGTAGQSGSYTEIEIQGQPSPTPSTLYYYSSTQSGMGGDMDTDASTGNPLTKTDEYMATLTTTTTGTYTIDVAVNKFQDEAGNNNVAASQFSWTRVALWSKLGADIVGEGTNDYSGHSVALSNDGSIVAIGATDNNGGGSDSGHVRVYENKIPTQNEWDNGNVIKGADDGNANPTGGTKYWVQLGADIDGEAADDESGVSVALSDDGSILAIGANENDGNGTDSGHVRVYERNASNTTVAPFGWTQLGADIDGEGTVDNSGYSVSLSSAGSIVAIGAIYNAGNGSSSGHVRVYERNASNTTVTPIGWTQLGSDIDGEAAGDESGVSVALSSDGTIVAIGANKNDVPGTDSGHVRVYERNASNTTVAPFGWTQLGSDIDGEADGDYSGYSVSLSSDGEIVAIGATHNYGNGTYSGHVRVYDYSNNSWSQLGSDIDGEASFDYSGWSVSLSNDGTKLAIGAVGNDDGGSESGHVRIYEYSNNSWTKIGDDIDGEAATDKSGYSVSLSSDGSIVAIGARFHGVGSSFYAGCVRVYELLTHPTMTITSNTVTSGSFSYDTEIDLTFTSSKKTNDFELSDITLNNTTDGTLSDFITVLKVTVQSVSGSDKYFINDIQQDSLVLESGNTYRFDQSDSTNSGHLIKFSITVDGTHGGGSEYTTEVTVVGSYTEIEITGSTPTTLYYYCSQHSGMGGSVSIASTNLTKTDEYVAKLTTTENDAYTINVAANLFTDENLLMNLSAPQFAWTRVDPGWNQLGSDIDGEATGDNSGRSVSLNSDGSIVAIGAVYNDDNGADSGHVRVYENISGTWTQLGADIDGEDGGDYSGQSVALSSDGTIVAIGANKNDDNGNNSGHVRVYQYSSSTTPNWTQLGADIDGDAGYDYSGWSVSLSNDGTKLAIGAIYHTGVFGSNSGHVRVYERNASNTTVAPFGWTQLGDIDGEAAGDWSGYSVALSNDGSIVAIGANKNDAGNANTSDNRGHVKVWEWNGTTWNQKGSDIDGEAADDESGIAVALSNDGSIVAIGANKNDAGNTNTSDNRGHVRVYQYTSGEMFTGWTQLGTDIDGEATGDNSGRSVSLNSDGSIVAIGAPYNGENGVNSGHVKVYENISGTWTQKGVDIDGEDGGDNSGRSVSLSSDGTIVAIGAPVNDAGNVRVYKWY</sequence>
<dbReference type="Pfam" id="PF00041">
    <property type="entry name" value="fn3"/>
    <property type="match status" value="1"/>
</dbReference>
<dbReference type="SMART" id="SM00191">
    <property type="entry name" value="Int_alpha"/>
    <property type="match status" value="10"/>
</dbReference>
<dbReference type="SUPFAM" id="SSF50965">
    <property type="entry name" value="Galactose oxidase, central domain"/>
    <property type="match status" value="5"/>
</dbReference>
<evidence type="ECO:0000256" key="1">
    <source>
        <dbReference type="ARBA" id="ARBA00022729"/>
    </source>
</evidence>
<dbReference type="Gene3D" id="2.60.40.10">
    <property type="entry name" value="Immunoglobulins"/>
    <property type="match status" value="2"/>
</dbReference>
<dbReference type="InterPro" id="IPR044048">
    <property type="entry name" value="Big_12"/>
</dbReference>
<accession>A0A6C0KEA6</accession>
<reference evidence="6" key="1">
    <citation type="journal article" date="2020" name="Nature">
        <title>Giant virus diversity and host interactions through global metagenomics.</title>
        <authorList>
            <person name="Schulz F."/>
            <person name="Roux S."/>
            <person name="Paez-Espino D."/>
            <person name="Jungbluth S."/>
            <person name="Walsh D.A."/>
            <person name="Denef V.J."/>
            <person name="McMahon K.D."/>
            <person name="Konstantinidis K.T."/>
            <person name="Eloe-Fadrosh E.A."/>
            <person name="Kyrpides N.C."/>
            <person name="Woyke T."/>
        </authorList>
    </citation>
    <scope>NUCLEOTIDE SEQUENCE</scope>
    <source>
        <strain evidence="6">GVMAG-S-1102244-55</strain>
    </source>
</reference>
<dbReference type="InterPro" id="IPR013783">
    <property type="entry name" value="Ig-like_fold"/>
</dbReference>
<dbReference type="Pfam" id="PF14312">
    <property type="entry name" value="FG-GAP_2"/>
    <property type="match status" value="7"/>
</dbReference>
<dbReference type="InterPro" id="IPR015915">
    <property type="entry name" value="Kelch-typ_b-propeller"/>
</dbReference>
<organism evidence="6">
    <name type="scientific">viral metagenome</name>
    <dbReference type="NCBI Taxonomy" id="1070528"/>
    <lineage>
        <taxon>unclassified sequences</taxon>
        <taxon>metagenomes</taxon>
        <taxon>organismal metagenomes</taxon>
    </lineage>
</organism>
<dbReference type="SUPFAM" id="SSF50969">
    <property type="entry name" value="YVTN repeat-like/Quinoprotein amine dehydrogenase"/>
    <property type="match status" value="1"/>
</dbReference>
<dbReference type="InterPro" id="IPR003961">
    <property type="entry name" value="FN3_dom"/>
</dbReference>
<evidence type="ECO:0000313" key="6">
    <source>
        <dbReference type="EMBL" id="QHU15087.1"/>
    </source>
</evidence>
<feature type="region of interest" description="Disordered" evidence="4">
    <location>
        <begin position="1160"/>
        <end position="1184"/>
    </location>
</feature>
<proteinExistence type="predicted"/>
<keyword evidence="1" id="KW-0732">Signal</keyword>
<dbReference type="InterPro" id="IPR013519">
    <property type="entry name" value="Int_alpha_beta-p"/>
</dbReference>
<feature type="domain" description="Fibronectin type-III" evidence="5">
    <location>
        <begin position="1078"/>
        <end position="1178"/>
    </location>
</feature>
<dbReference type="SMART" id="SM00060">
    <property type="entry name" value="FN3"/>
    <property type="match status" value="3"/>
</dbReference>
<dbReference type="Gene3D" id="2.120.10.80">
    <property type="entry name" value="Kelch-type beta propeller"/>
    <property type="match status" value="1"/>
</dbReference>
<dbReference type="InterPro" id="IPR013517">
    <property type="entry name" value="FG-GAP"/>
</dbReference>
<dbReference type="EMBL" id="MN740849">
    <property type="protein sequence ID" value="QHU15087.1"/>
    <property type="molecule type" value="Genomic_DNA"/>
</dbReference>
<evidence type="ECO:0000256" key="4">
    <source>
        <dbReference type="SAM" id="MobiDB-lite"/>
    </source>
</evidence>
<feature type="region of interest" description="Disordered" evidence="4">
    <location>
        <begin position="125"/>
        <end position="147"/>
    </location>
</feature>
<keyword evidence="2" id="KW-0677">Repeat</keyword>
<evidence type="ECO:0000256" key="3">
    <source>
        <dbReference type="ARBA" id="ARBA00023180"/>
    </source>
</evidence>
<name>A0A6C0KEA6_9ZZZZ</name>
<evidence type="ECO:0000256" key="2">
    <source>
        <dbReference type="ARBA" id="ARBA00022737"/>
    </source>
</evidence>
<dbReference type="PROSITE" id="PS51470">
    <property type="entry name" value="FG_GAP"/>
    <property type="match status" value="2"/>
</dbReference>
<feature type="compositionally biased region" description="Polar residues" evidence="4">
    <location>
        <begin position="1160"/>
        <end position="1181"/>
    </location>
</feature>
<dbReference type="InterPro" id="IPR011044">
    <property type="entry name" value="Quino_amine_DH_bsu"/>
</dbReference>
<feature type="compositionally biased region" description="Low complexity" evidence="4">
    <location>
        <begin position="131"/>
        <end position="146"/>
    </location>
</feature>
<protein>
    <recommendedName>
        <fullName evidence="5">Fibronectin type-III domain-containing protein</fullName>
    </recommendedName>
</protein>
<dbReference type="InterPro" id="IPR036116">
    <property type="entry name" value="FN3_sf"/>
</dbReference>
<dbReference type="PANTHER" id="PTHR36220">
    <property type="entry name" value="UNNAMED PRODUCT"/>
    <property type="match status" value="1"/>
</dbReference>
<dbReference type="InterPro" id="IPR028994">
    <property type="entry name" value="Integrin_alpha_N"/>
</dbReference>
<dbReference type="CDD" id="cd00063">
    <property type="entry name" value="FN3"/>
    <property type="match status" value="2"/>
</dbReference>
<dbReference type="SUPFAM" id="SSF101898">
    <property type="entry name" value="NHL repeat"/>
    <property type="match status" value="1"/>
</dbReference>
<dbReference type="PANTHER" id="PTHR36220:SF1">
    <property type="entry name" value="GAMMA TUBULIN COMPLEX COMPONENT C-TERMINAL DOMAIN-CONTAINING PROTEIN"/>
    <property type="match status" value="1"/>
</dbReference>
<dbReference type="PROSITE" id="PS50853">
    <property type="entry name" value="FN3"/>
    <property type="match status" value="1"/>
</dbReference>
<dbReference type="SUPFAM" id="SSF49265">
    <property type="entry name" value="Fibronectin type III"/>
    <property type="match status" value="2"/>
</dbReference>
<dbReference type="Pfam" id="PF19078">
    <property type="entry name" value="Big_12"/>
    <property type="match status" value="1"/>
</dbReference>
<feature type="region of interest" description="Disordered" evidence="4">
    <location>
        <begin position="2415"/>
        <end position="2446"/>
    </location>
</feature>
<keyword evidence="3" id="KW-0325">Glycoprotein</keyword>